<keyword evidence="2" id="KW-1185">Reference proteome</keyword>
<accession>A0ABV8AHI1</accession>
<gene>
    <name evidence="1" type="ORF">ACFOSX_02335</name>
</gene>
<dbReference type="EMBL" id="JBHSAT010000004">
    <property type="protein sequence ID" value="MFC3876057.1"/>
    <property type="molecule type" value="Genomic_DNA"/>
</dbReference>
<comment type="caution">
    <text evidence="1">The sequence shown here is derived from an EMBL/GenBank/DDBJ whole genome shotgun (WGS) entry which is preliminary data.</text>
</comment>
<protein>
    <submittedName>
        <fullName evidence="1">Uncharacterized protein</fullName>
    </submittedName>
</protein>
<dbReference type="Proteomes" id="UP001595812">
    <property type="component" value="Unassembled WGS sequence"/>
</dbReference>
<evidence type="ECO:0000313" key="2">
    <source>
        <dbReference type="Proteomes" id="UP001595812"/>
    </source>
</evidence>
<dbReference type="RefSeq" id="WP_386096621.1">
    <property type="nucleotide sequence ID" value="NZ_JBHSAT010000004.1"/>
</dbReference>
<name>A0ABV8AHI1_9FLAO</name>
<proteinExistence type="predicted"/>
<organism evidence="1 2">
    <name type="scientific">Winogradskyella maritima</name>
    <dbReference type="NCBI Taxonomy" id="1517766"/>
    <lineage>
        <taxon>Bacteria</taxon>
        <taxon>Pseudomonadati</taxon>
        <taxon>Bacteroidota</taxon>
        <taxon>Flavobacteriia</taxon>
        <taxon>Flavobacteriales</taxon>
        <taxon>Flavobacteriaceae</taxon>
        <taxon>Winogradskyella</taxon>
    </lineage>
</organism>
<reference evidence="2" key="1">
    <citation type="journal article" date="2019" name="Int. J. Syst. Evol. Microbiol.">
        <title>The Global Catalogue of Microorganisms (GCM) 10K type strain sequencing project: providing services to taxonomists for standard genome sequencing and annotation.</title>
        <authorList>
            <consortium name="The Broad Institute Genomics Platform"/>
            <consortium name="The Broad Institute Genome Sequencing Center for Infectious Disease"/>
            <person name="Wu L."/>
            <person name="Ma J."/>
        </authorList>
    </citation>
    <scope>NUCLEOTIDE SEQUENCE [LARGE SCALE GENOMIC DNA]</scope>
    <source>
        <strain evidence="2">CECT 8979</strain>
    </source>
</reference>
<sequence length="140" mass="15209">MLLLVIVFTSQLNAQNSGLTIVEDIPVDWDVCTYYPAEVPMKSYVKVRESILQKRAQNLPNCSTINVTYNGFTTQAQTAFQFAVDIWEDLLTSSVPITVNADFGPLDPGVLGGAGPAGFVGLTSDPMNVTPDNTEFYARA</sequence>
<evidence type="ECO:0000313" key="1">
    <source>
        <dbReference type="EMBL" id="MFC3876057.1"/>
    </source>
</evidence>